<dbReference type="PROSITE" id="PS50835">
    <property type="entry name" value="IG_LIKE"/>
    <property type="match status" value="4"/>
</dbReference>
<organism evidence="9 10">
    <name type="scientific">Cyprinodon variegatus</name>
    <name type="common">Sheepshead minnow</name>
    <dbReference type="NCBI Taxonomy" id="28743"/>
    <lineage>
        <taxon>Eukaryota</taxon>
        <taxon>Metazoa</taxon>
        <taxon>Chordata</taxon>
        <taxon>Craniata</taxon>
        <taxon>Vertebrata</taxon>
        <taxon>Euteleostomi</taxon>
        <taxon>Actinopterygii</taxon>
        <taxon>Neopterygii</taxon>
        <taxon>Teleostei</taxon>
        <taxon>Neoteleostei</taxon>
        <taxon>Acanthomorphata</taxon>
        <taxon>Ovalentaria</taxon>
        <taxon>Atherinomorphae</taxon>
        <taxon>Cyprinodontiformes</taxon>
        <taxon>Cyprinodontidae</taxon>
        <taxon>Cyprinodon</taxon>
    </lineage>
</organism>
<dbReference type="PANTHER" id="PTHR13817">
    <property type="entry name" value="TITIN"/>
    <property type="match status" value="1"/>
</dbReference>
<dbReference type="InterPro" id="IPR003598">
    <property type="entry name" value="Ig_sub2"/>
</dbReference>
<keyword evidence="3" id="KW-0677">Repeat</keyword>
<dbReference type="FunFam" id="2.60.40.10:FF:001267">
    <property type="entry name" value="Immunoglobulin-like and fibronectin type III domain containing 1"/>
    <property type="match status" value="1"/>
</dbReference>
<feature type="domain" description="Fibronectin type-III" evidence="8">
    <location>
        <begin position="1136"/>
        <end position="1229"/>
    </location>
</feature>
<dbReference type="InterPro" id="IPR003961">
    <property type="entry name" value="FN3_dom"/>
</dbReference>
<keyword evidence="2" id="KW-0963">Cytoplasm</keyword>
<dbReference type="Gene3D" id="2.60.40.10">
    <property type="entry name" value="Immunoglobulins"/>
    <property type="match status" value="11"/>
</dbReference>
<dbReference type="PROSITE" id="PS50853">
    <property type="entry name" value="FN3"/>
    <property type="match status" value="4"/>
</dbReference>
<evidence type="ECO:0000256" key="3">
    <source>
        <dbReference type="ARBA" id="ARBA00022737"/>
    </source>
</evidence>
<dbReference type="SUPFAM" id="SSF49265">
    <property type="entry name" value="Fibronectin type III"/>
    <property type="match status" value="3"/>
</dbReference>
<dbReference type="SMART" id="SM00409">
    <property type="entry name" value="IG"/>
    <property type="match status" value="7"/>
</dbReference>
<dbReference type="InterPro" id="IPR040849">
    <property type="entry name" value="MyBP-C_THB"/>
</dbReference>
<dbReference type="InterPro" id="IPR013783">
    <property type="entry name" value="Ig-like_fold"/>
</dbReference>
<dbReference type="PANTHER" id="PTHR13817:SF180">
    <property type="entry name" value="IMMUNOGLOBULIN-LIKE AND FIBRONECTIN TYPE III DOMAIN-CONTAINING 1, TANDEM DUPLICATE 3-RELATED"/>
    <property type="match status" value="1"/>
</dbReference>
<dbReference type="FunFam" id="2.60.40.10:FF:001066">
    <property type="entry name" value="Obscurin-like protein 1 isoform 3"/>
    <property type="match status" value="1"/>
</dbReference>
<dbReference type="FunFam" id="2.60.40.10:FF:000084">
    <property type="entry name" value="Myosin binding protein C, slow type"/>
    <property type="match status" value="1"/>
</dbReference>
<dbReference type="Pfam" id="PF07679">
    <property type="entry name" value="I-set"/>
    <property type="match status" value="6"/>
</dbReference>
<feature type="domain" description="Ig-like" evidence="7">
    <location>
        <begin position="1249"/>
        <end position="1337"/>
    </location>
</feature>
<dbReference type="FunFam" id="2.60.40.10:FF:000425">
    <property type="entry name" value="Myosin light chain kinase"/>
    <property type="match status" value="1"/>
</dbReference>
<reference evidence="9" key="1">
    <citation type="submission" date="2025-08" db="UniProtKB">
        <authorList>
            <consortium name="Ensembl"/>
        </authorList>
    </citation>
    <scope>IDENTIFICATION</scope>
</reference>
<dbReference type="Pfam" id="PF18362">
    <property type="entry name" value="THB"/>
    <property type="match status" value="1"/>
</dbReference>
<name>A0A3Q2E6Y6_CYPVA</name>
<evidence type="ECO:0000256" key="6">
    <source>
        <dbReference type="SAM" id="MobiDB-lite"/>
    </source>
</evidence>
<dbReference type="SUPFAM" id="SSF48726">
    <property type="entry name" value="Immunoglobulin"/>
    <property type="match status" value="7"/>
</dbReference>
<dbReference type="CDD" id="cd00063">
    <property type="entry name" value="FN3"/>
    <property type="match status" value="4"/>
</dbReference>
<feature type="coiled-coil region" evidence="5">
    <location>
        <begin position="438"/>
        <end position="468"/>
    </location>
</feature>
<dbReference type="FunFam" id="2.60.40.10:FF:002294">
    <property type="entry name" value="Immunoglobulin-like and fibronectin type III domain-containing 1, tandem duplicate 3"/>
    <property type="match status" value="1"/>
</dbReference>
<dbReference type="InterPro" id="IPR007110">
    <property type="entry name" value="Ig-like_dom"/>
</dbReference>
<dbReference type="Proteomes" id="UP000265020">
    <property type="component" value="Unassembled WGS sequence"/>
</dbReference>
<dbReference type="FunFam" id="2.60.40.10:FF:001401">
    <property type="entry name" value="immunoglobulin-like and fibronectin type III domain-containing protein 1"/>
    <property type="match status" value="1"/>
</dbReference>
<dbReference type="Pfam" id="PF00041">
    <property type="entry name" value="fn3"/>
    <property type="match status" value="3"/>
</dbReference>
<dbReference type="Ensembl" id="ENSCVAT00000030273.1">
    <property type="protein sequence ID" value="ENSCVAP00000027966.1"/>
    <property type="gene ID" value="ENSCVAG00000014957.1"/>
</dbReference>
<dbReference type="FunFam" id="2.60.40.10:FF:000031">
    <property type="entry name" value="Myosin-binding protein C, slow type"/>
    <property type="match status" value="1"/>
</dbReference>
<dbReference type="SMART" id="SM00060">
    <property type="entry name" value="FN3"/>
    <property type="match status" value="4"/>
</dbReference>
<feature type="domain" description="Ig-like" evidence="7">
    <location>
        <begin position="542"/>
        <end position="633"/>
    </location>
</feature>
<keyword evidence="10" id="KW-1185">Reference proteome</keyword>
<feature type="domain" description="Fibronectin type-III" evidence="8">
    <location>
        <begin position="837"/>
        <end position="933"/>
    </location>
</feature>
<dbReference type="InterPro" id="IPR013098">
    <property type="entry name" value="Ig_I-set"/>
</dbReference>
<dbReference type="GeneTree" id="ENSGT00940000160123"/>
<evidence type="ECO:0000259" key="7">
    <source>
        <dbReference type="PROSITE" id="PS50835"/>
    </source>
</evidence>
<evidence type="ECO:0000256" key="5">
    <source>
        <dbReference type="SAM" id="Coils"/>
    </source>
</evidence>
<dbReference type="GO" id="GO:0045214">
    <property type="term" value="P:sarcomere organization"/>
    <property type="evidence" value="ECO:0007669"/>
    <property type="project" value="TreeGrafter"/>
</dbReference>
<dbReference type="InterPro" id="IPR050964">
    <property type="entry name" value="Striated_Muscle_Regulatory"/>
</dbReference>
<dbReference type="InterPro" id="IPR036116">
    <property type="entry name" value="FN3_sf"/>
</dbReference>
<dbReference type="FunFam" id="2.60.40.10:FF:001232">
    <property type="entry name" value="Immunoglobulin-like and fibronectin type III domain-containing 1"/>
    <property type="match status" value="1"/>
</dbReference>
<evidence type="ECO:0000259" key="8">
    <source>
        <dbReference type="PROSITE" id="PS50853"/>
    </source>
</evidence>
<dbReference type="GeneID" id="107089145"/>
<evidence type="ECO:0000256" key="4">
    <source>
        <dbReference type="ARBA" id="ARBA00023319"/>
    </source>
</evidence>
<feature type="region of interest" description="Disordered" evidence="6">
    <location>
        <begin position="505"/>
        <end position="532"/>
    </location>
</feature>
<keyword evidence="5" id="KW-0175">Coiled coil</keyword>
<dbReference type="InterPro" id="IPR003599">
    <property type="entry name" value="Ig_sub"/>
</dbReference>
<sequence length="1340" mass="150354">MFKVCKAKDEQPTAPGQVKIRKKSRVPGVMITQYVEELPEGMTTPDFTRKPIALTIPEGKMAFFRAIVTGNPTPKVSWARNNGEIDEERYKFVFDPVSGEHQLQMPDVCADQSDTYKCYARNEFGKALVTVTLNVIEIGYKKSKAMKESRTAVRELPEDFKKNLRKTVGIEPKEEKKQEIDDQFWELLLSADKKDYESICAQYGVTNFRWMLKKLNEKKIEREEEQQKVVEKLCNLKPIELKHNGAAEFEIEMSLKDPTSKVFIFKDGVMIPFDADTEVKHGLKRVGKRFVFSINGVNPEDAGLYQLEVDGVKIFSTELKIPDVDFLVKIQDVKAEEREDAVFQCVLSRPMTKIIWMGKNNPVEQGDKYDVTTSDDMLIHTLVVKDCLLLDKGIYSAVAGLKSCSAWLIVEGNKDPNMAGKKKARKTTRAGGGGEDLLKVAQEQQAKLQKERDELIAKAKEKAEEEAAAAAAAAALAGDEETDLYSETEVGTEVVGESEEIVQKVKKVSKPEEHGTPQQEEDDLEEKEPVQKKRVRTGPLIPETVIDPGVYFTSGLLDVNAVIGTDIELLCQLSSEDCEAIWYKDGKEITVTENIDLVKDKTCRKLVIKNCTEEDAGKYKCEADGRKTEAMVNVEDPPRINPEDLAEFMKPVIIKSGKDASFKLTFVGREPMKIQWYNDGEELMEETNIKIEKSSSHSRLLLTKCNRRTTGEIKIKIKNESGTVEAITHLTVLDKPTPPQGPVDIIESSSSCIEFKWRAPKDNGGCPIVNYILERQQIGRNSWQKLGKIGSEPKYRDTDIDHGRKYCYHIRAETDQGISEMIETDDIQAGTKAYPGPPSAPRIVSAFKDCINLAWTAPANTGGTNILGYNVEKRKNGSNLWGMVNPPDEPIKAKQYAVKDVVEGIEYEFRVSAINMSGAGEPSVPSEFVIARDPKKPPGKITDLKVTDSSYTTLSLSWNKPVEKEGVQDEAKGYFVELRPAENPEWGRCNTNPIVMTSFTIVGLKSMAMYWVRVKATNEGGDGEPQDLDNYIIAMPPPVRPQFTDRKMKNFMVVRAGNSVRINFNFKASPMPVIKWLKDGLPLPKYVTVSNTDTSSQLMIPSSERHDTGIYTIIVKNLVGQETSSVEIRVTDDPKPPGPVELEENVSGTVTVSWTPSPDEKKDDRLHYVVTKHDSVKRTWHTVADHLFNNRFTAVNIMPGRQYKFRIYAKNDMGLSAASQSPIWEVKQKKEKFLLKLPPSKSCSFEMPPSFSVPLKMHQSPESYECQISCAVTGNPRPYITWYKNNISLNTNTNYYITNTCGVCSMVILHVGPKDSGDYMVVAENPLGRVECSTKLVVKD</sequence>
<dbReference type="RefSeq" id="XP_015237232.1">
    <property type="nucleotide sequence ID" value="XM_015381746.1"/>
</dbReference>
<dbReference type="OrthoDB" id="504170at2759"/>
<feature type="domain" description="Ig-like" evidence="7">
    <location>
        <begin position="45"/>
        <end position="134"/>
    </location>
</feature>
<dbReference type="PRINTS" id="PR00014">
    <property type="entry name" value="FNTYPEIII"/>
</dbReference>
<evidence type="ECO:0000313" key="9">
    <source>
        <dbReference type="Ensembl" id="ENSCVAP00000027966.1"/>
    </source>
</evidence>
<dbReference type="STRING" id="28743.ENSCVAP00000027966"/>
<dbReference type="KEGG" id="cvg:107089145"/>
<feature type="domain" description="Fibronectin type-III" evidence="8">
    <location>
        <begin position="937"/>
        <end position="1038"/>
    </location>
</feature>
<dbReference type="FunFam" id="2.60.40.10:FF:001097">
    <property type="entry name" value="Immunoglobulin-like and fibronectin type III domain-containing protein 1"/>
    <property type="match status" value="1"/>
</dbReference>
<protein>
    <submittedName>
        <fullName evidence="9">Immunoglobulin-like and fibronectin type III domain-containing protein 1</fullName>
    </submittedName>
</protein>
<proteinExistence type="predicted"/>
<feature type="domain" description="Ig-like" evidence="7">
    <location>
        <begin position="1041"/>
        <end position="1131"/>
    </location>
</feature>
<feature type="domain" description="Fibronectin type-III" evidence="8">
    <location>
        <begin position="738"/>
        <end position="834"/>
    </location>
</feature>
<evidence type="ECO:0000256" key="1">
    <source>
        <dbReference type="ARBA" id="ARBA00004496"/>
    </source>
</evidence>
<evidence type="ECO:0000256" key="2">
    <source>
        <dbReference type="ARBA" id="ARBA00022490"/>
    </source>
</evidence>
<keyword evidence="4" id="KW-0393">Immunoglobulin domain</keyword>
<dbReference type="SMART" id="SM00408">
    <property type="entry name" value="IGc2"/>
    <property type="match status" value="4"/>
</dbReference>
<dbReference type="FunFam" id="2.60.40.10:FF:001231">
    <property type="entry name" value="Immunoglobulin-like and fibronectin type III domain containing 1"/>
    <property type="match status" value="1"/>
</dbReference>
<evidence type="ECO:0000313" key="10">
    <source>
        <dbReference type="Proteomes" id="UP000265020"/>
    </source>
</evidence>
<reference evidence="9" key="2">
    <citation type="submission" date="2025-09" db="UniProtKB">
        <authorList>
            <consortium name="Ensembl"/>
        </authorList>
    </citation>
    <scope>IDENTIFICATION</scope>
</reference>
<comment type="subcellular location">
    <subcellularLocation>
        <location evidence="1">Cytoplasm</location>
    </subcellularLocation>
</comment>
<dbReference type="GO" id="GO:0031430">
    <property type="term" value="C:M band"/>
    <property type="evidence" value="ECO:0007669"/>
    <property type="project" value="TreeGrafter"/>
</dbReference>
<accession>A0A3Q2E6Y6</accession>
<dbReference type="InterPro" id="IPR036179">
    <property type="entry name" value="Ig-like_dom_sf"/>
</dbReference>